<accession>A0EHJ4</accession>
<dbReference type="OMA" id="MECKQNQ"/>
<dbReference type="PANTHER" id="PTHR10177">
    <property type="entry name" value="CYCLINS"/>
    <property type="match status" value="1"/>
</dbReference>
<dbReference type="Pfam" id="PF00134">
    <property type="entry name" value="Cyclin_N"/>
    <property type="match status" value="1"/>
</dbReference>
<dbReference type="STRING" id="5888.A0EHJ4"/>
<evidence type="ECO:0000313" key="5">
    <source>
        <dbReference type="Proteomes" id="UP000000600"/>
    </source>
</evidence>
<dbReference type="HOGENOM" id="CLU_802836_0_0_1"/>
<dbReference type="InterPro" id="IPR006671">
    <property type="entry name" value="Cyclin_N"/>
</dbReference>
<keyword evidence="5" id="KW-1185">Reference proteome</keyword>
<protein>
    <recommendedName>
        <fullName evidence="3">Cyclin-like domain-containing protein</fullName>
    </recommendedName>
</protein>
<evidence type="ECO:0000256" key="2">
    <source>
        <dbReference type="SAM" id="MobiDB-lite"/>
    </source>
</evidence>
<dbReference type="Proteomes" id="UP000000600">
    <property type="component" value="Unassembled WGS sequence"/>
</dbReference>
<dbReference type="InParanoid" id="A0EHJ4"/>
<feature type="compositionally biased region" description="Basic and acidic residues" evidence="2">
    <location>
        <begin position="222"/>
        <end position="232"/>
    </location>
</feature>
<dbReference type="AlphaFoldDB" id="A0EHJ4"/>
<gene>
    <name evidence="4" type="ORF">GSPATT00027109001</name>
</gene>
<dbReference type="GeneID" id="5047943"/>
<sequence length="346" mass="39978">MECKQNQCQHTNPVPYNNKFFCKLCGIHMPQDGNVAIKSAKFSFPGYINPIQNLKSQWNRSVPVAQLPLDYQRQRISMIDYMMEWSEKLGLSINSLFLAVQFLDYFVSQKKVDPIQFRLYGATCLMLAAKSIELDERIPFISKLRRYTYLPYATIDFRKCECQIIKQFNWNLQYTTLIDWAETVISLGIVYEQDELSQTEAILKEKATNIPQSQQAQQTKQENIKEQVESTPKKSTSTSISRNVYNKVQDQFTKLCLTLLKDGSYLDKDPSELTLSLIGCVRKTCGLKTPLPKCLLELYENIQPKFQDSIVDLLSKQTKQPTSVVGKAFTNDLDFFSLQNYKNRVI</sequence>
<dbReference type="eggNOG" id="KOG0653">
    <property type="taxonomic scope" value="Eukaryota"/>
</dbReference>
<reference evidence="4 5" key="1">
    <citation type="journal article" date="2006" name="Nature">
        <title>Global trends of whole-genome duplications revealed by the ciliate Paramecium tetraurelia.</title>
        <authorList>
            <consortium name="Genoscope"/>
            <person name="Aury J.-M."/>
            <person name="Jaillon O."/>
            <person name="Duret L."/>
            <person name="Noel B."/>
            <person name="Jubin C."/>
            <person name="Porcel B.M."/>
            <person name="Segurens B."/>
            <person name="Daubin V."/>
            <person name="Anthouard V."/>
            <person name="Aiach N."/>
            <person name="Arnaiz O."/>
            <person name="Billaut A."/>
            <person name="Beisson J."/>
            <person name="Blanc I."/>
            <person name="Bouhouche K."/>
            <person name="Camara F."/>
            <person name="Duharcourt S."/>
            <person name="Guigo R."/>
            <person name="Gogendeau D."/>
            <person name="Katinka M."/>
            <person name="Keller A.-M."/>
            <person name="Kissmehl R."/>
            <person name="Klotz C."/>
            <person name="Koll F."/>
            <person name="Le Moue A."/>
            <person name="Lepere C."/>
            <person name="Malinsky S."/>
            <person name="Nowacki M."/>
            <person name="Nowak J.K."/>
            <person name="Plattner H."/>
            <person name="Poulain J."/>
            <person name="Ruiz F."/>
            <person name="Serrano V."/>
            <person name="Zagulski M."/>
            <person name="Dessen P."/>
            <person name="Betermier M."/>
            <person name="Weissenbach J."/>
            <person name="Scarpelli C."/>
            <person name="Schachter V."/>
            <person name="Sperling L."/>
            <person name="Meyer E."/>
            <person name="Cohen J."/>
            <person name="Wincker P."/>
        </authorList>
    </citation>
    <scope>NUCLEOTIDE SEQUENCE [LARGE SCALE GENOMIC DNA]</scope>
    <source>
        <strain evidence="4 5">Stock d4-2</strain>
    </source>
</reference>
<dbReference type="InterPro" id="IPR039361">
    <property type="entry name" value="Cyclin"/>
</dbReference>
<dbReference type="SUPFAM" id="SSF47954">
    <property type="entry name" value="Cyclin-like"/>
    <property type="match status" value="1"/>
</dbReference>
<name>A0EHJ4_PARTE</name>
<dbReference type="GO" id="GO:0000307">
    <property type="term" value="C:cyclin-dependent protein kinase holoenzyme complex"/>
    <property type="evidence" value="ECO:0000318"/>
    <property type="project" value="GO_Central"/>
</dbReference>
<dbReference type="SMART" id="SM00385">
    <property type="entry name" value="CYCLIN"/>
    <property type="match status" value="1"/>
</dbReference>
<dbReference type="EMBL" id="CT868679">
    <property type="protein sequence ID" value="CAK94785.1"/>
    <property type="molecule type" value="Genomic_DNA"/>
</dbReference>
<dbReference type="Gene3D" id="1.10.472.10">
    <property type="entry name" value="Cyclin-like"/>
    <property type="match status" value="1"/>
</dbReference>
<feature type="region of interest" description="Disordered" evidence="2">
    <location>
        <begin position="210"/>
        <end position="237"/>
    </location>
</feature>
<evidence type="ECO:0000256" key="1">
    <source>
        <dbReference type="RuleBase" id="RU000383"/>
    </source>
</evidence>
<evidence type="ECO:0000259" key="3">
    <source>
        <dbReference type="SMART" id="SM00385"/>
    </source>
</evidence>
<dbReference type="CDD" id="cd20528">
    <property type="entry name" value="CYCLIN_CCNJ-like_rpt1"/>
    <property type="match status" value="1"/>
</dbReference>
<organism evidence="4 5">
    <name type="scientific">Paramecium tetraurelia</name>
    <dbReference type="NCBI Taxonomy" id="5888"/>
    <lineage>
        <taxon>Eukaryota</taxon>
        <taxon>Sar</taxon>
        <taxon>Alveolata</taxon>
        <taxon>Ciliophora</taxon>
        <taxon>Intramacronucleata</taxon>
        <taxon>Oligohymenophorea</taxon>
        <taxon>Peniculida</taxon>
        <taxon>Parameciidae</taxon>
        <taxon>Paramecium</taxon>
    </lineage>
</organism>
<feature type="compositionally biased region" description="Polar residues" evidence="2">
    <location>
        <begin position="210"/>
        <end position="221"/>
    </location>
</feature>
<dbReference type="InterPro" id="IPR013763">
    <property type="entry name" value="Cyclin-like_dom"/>
</dbReference>
<dbReference type="OrthoDB" id="285802at2759"/>
<keyword evidence="1" id="KW-0195">Cyclin</keyword>
<comment type="similarity">
    <text evidence="1">Belongs to the cyclin family.</text>
</comment>
<dbReference type="KEGG" id="ptm:GSPATT00027109001"/>
<dbReference type="GO" id="GO:0005634">
    <property type="term" value="C:nucleus"/>
    <property type="evidence" value="ECO:0000318"/>
    <property type="project" value="GO_Central"/>
</dbReference>
<dbReference type="GO" id="GO:0005737">
    <property type="term" value="C:cytoplasm"/>
    <property type="evidence" value="ECO:0000318"/>
    <property type="project" value="GO_Central"/>
</dbReference>
<dbReference type="GO" id="GO:0000082">
    <property type="term" value="P:G1/S transition of mitotic cell cycle"/>
    <property type="evidence" value="ECO:0000318"/>
    <property type="project" value="GO_Central"/>
</dbReference>
<proteinExistence type="inferred from homology"/>
<dbReference type="RefSeq" id="XP_001462158.1">
    <property type="nucleotide sequence ID" value="XM_001462121.1"/>
</dbReference>
<dbReference type="InterPro" id="IPR036915">
    <property type="entry name" value="Cyclin-like_sf"/>
</dbReference>
<feature type="domain" description="Cyclin-like" evidence="3">
    <location>
        <begin position="80"/>
        <end position="166"/>
    </location>
</feature>
<dbReference type="GO" id="GO:0016538">
    <property type="term" value="F:cyclin-dependent protein serine/threonine kinase regulator activity"/>
    <property type="evidence" value="ECO:0000318"/>
    <property type="project" value="GO_Central"/>
</dbReference>
<evidence type="ECO:0000313" key="4">
    <source>
        <dbReference type="EMBL" id="CAK94785.1"/>
    </source>
</evidence>